<sequence>CQITMIMAGSCVMMMKARRCSEHWRGECPTQGQDTHPDPRDSTDYATATEKRYDKVWQLNQFCTETKRHSYRRLVGSRAMWPWSITGVTTRRLVGSRAMWPWSITGVTTTRRLTSGSRAMWPWSITGVTTRRLTS</sequence>
<accession>A0AAD8ES81</accession>
<feature type="non-terminal residue" evidence="1">
    <location>
        <position position="135"/>
    </location>
</feature>
<feature type="non-terminal residue" evidence="1">
    <location>
        <position position="1"/>
    </location>
</feature>
<proteinExistence type="predicted"/>
<reference evidence="1" key="2">
    <citation type="submission" date="2023-05" db="EMBL/GenBank/DDBJ databases">
        <authorList>
            <person name="Fouks B."/>
        </authorList>
    </citation>
    <scope>NUCLEOTIDE SEQUENCE</scope>
    <source>
        <strain evidence="1">Stay&amp;Tobe</strain>
        <tissue evidence="1">Testes</tissue>
    </source>
</reference>
<evidence type="ECO:0000313" key="2">
    <source>
        <dbReference type="Proteomes" id="UP001233999"/>
    </source>
</evidence>
<name>A0AAD8ES81_DIPPU</name>
<evidence type="ECO:0000313" key="1">
    <source>
        <dbReference type="EMBL" id="KAJ9600401.1"/>
    </source>
</evidence>
<keyword evidence="2" id="KW-1185">Reference proteome</keyword>
<protein>
    <submittedName>
        <fullName evidence="1">Uncharacterized protein</fullName>
    </submittedName>
</protein>
<reference evidence="1" key="1">
    <citation type="journal article" date="2023" name="IScience">
        <title>Live-bearing cockroach genome reveals convergent evolutionary mechanisms linked to viviparity in insects and beyond.</title>
        <authorList>
            <person name="Fouks B."/>
            <person name="Harrison M.C."/>
            <person name="Mikhailova A.A."/>
            <person name="Marchal E."/>
            <person name="English S."/>
            <person name="Carruthers M."/>
            <person name="Jennings E.C."/>
            <person name="Chiamaka E.L."/>
            <person name="Frigard R.A."/>
            <person name="Pippel M."/>
            <person name="Attardo G.M."/>
            <person name="Benoit J.B."/>
            <person name="Bornberg-Bauer E."/>
            <person name="Tobe S.S."/>
        </authorList>
    </citation>
    <scope>NUCLEOTIDE SEQUENCE</scope>
    <source>
        <strain evidence="1">Stay&amp;Tobe</strain>
    </source>
</reference>
<dbReference type="EMBL" id="JASPKZ010000423">
    <property type="protein sequence ID" value="KAJ9600401.1"/>
    <property type="molecule type" value="Genomic_DNA"/>
</dbReference>
<dbReference type="AlphaFoldDB" id="A0AAD8ES81"/>
<gene>
    <name evidence="1" type="ORF">L9F63_009289</name>
</gene>
<comment type="caution">
    <text evidence="1">The sequence shown here is derived from an EMBL/GenBank/DDBJ whole genome shotgun (WGS) entry which is preliminary data.</text>
</comment>
<dbReference type="Proteomes" id="UP001233999">
    <property type="component" value="Unassembled WGS sequence"/>
</dbReference>
<organism evidence="1 2">
    <name type="scientific">Diploptera punctata</name>
    <name type="common">Pacific beetle cockroach</name>
    <dbReference type="NCBI Taxonomy" id="6984"/>
    <lineage>
        <taxon>Eukaryota</taxon>
        <taxon>Metazoa</taxon>
        <taxon>Ecdysozoa</taxon>
        <taxon>Arthropoda</taxon>
        <taxon>Hexapoda</taxon>
        <taxon>Insecta</taxon>
        <taxon>Pterygota</taxon>
        <taxon>Neoptera</taxon>
        <taxon>Polyneoptera</taxon>
        <taxon>Dictyoptera</taxon>
        <taxon>Blattodea</taxon>
        <taxon>Blaberoidea</taxon>
        <taxon>Blaberidae</taxon>
        <taxon>Diplopterinae</taxon>
        <taxon>Diploptera</taxon>
    </lineage>
</organism>